<evidence type="ECO:0000256" key="4">
    <source>
        <dbReference type="ARBA" id="ARBA00022989"/>
    </source>
</evidence>
<reference evidence="8 9" key="1">
    <citation type="submission" date="2018-01" db="EMBL/GenBank/DDBJ databases">
        <title>Complete genome sequence of Streptomyces lunaelactis MM109T, a Ferroverdin A producer isolated from cave moonmilk deposits.</title>
        <authorList>
            <person name="Naome A."/>
            <person name="Martinet L."/>
            <person name="Maciejewska M."/>
            <person name="Anderssen S."/>
            <person name="Adam D."/>
            <person name="Tenconi E."/>
            <person name="Deflandre B."/>
            <person name="Arguelles-Arias A."/>
            <person name="Calusinska M."/>
            <person name="Copieters W."/>
            <person name="Karim L."/>
            <person name="Hanikenne M."/>
            <person name="Baurain D."/>
            <person name="van Wezel G."/>
            <person name="Smargiasso N."/>
            <person name="de Pauw E."/>
            <person name="Delfosse P."/>
            <person name="Rigali S."/>
        </authorList>
    </citation>
    <scope>NUCLEOTIDE SEQUENCE [LARGE SCALE GENOMIC DNA]</scope>
    <source>
        <strain evidence="8 9">MM109</strain>
    </source>
</reference>
<evidence type="ECO:0000256" key="6">
    <source>
        <dbReference type="SAM" id="Phobius"/>
    </source>
</evidence>
<dbReference type="Pfam" id="PF00482">
    <property type="entry name" value="T2SSF"/>
    <property type="match status" value="1"/>
</dbReference>
<evidence type="ECO:0000256" key="5">
    <source>
        <dbReference type="ARBA" id="ARBA00023136"/>
    </source>
</evidence>
<name>A0A2R4SVN6_9ACTN</name>
<dbReference type="Proteomes" id="UP000244201">
    <property type="component" value="Chromosome"/>
</dbReference>
<protein>
    <recommendedName>
        <fullName evidence="7">Type II secretion system protein GspF domain-containing protein</fullName>
    </recommendedName>
</protein>
<organism evidence="8 9">
    <name type="scientific">Streptomyces lunaelactis</name>
    <dbReference type="NCBI Taxonomy" id="1535768"/>
    <lineage>
        <taxon>Bacteria</taxon>
        <taxon>Bacillati</taxon>
        <taxon>Actinomycetota</taxon>
        <taxon>Actinomycetes</taxon>
        <taxon>Kitasatosporales</taxon>
        <taxon>Streptomycetaceae</taxon>
        <taxon>Streptomyces</taxon>
    </lineage>
</organism>
<comment type="subcellular location">
    <subcellularLocation>
        <location evidence="1">Cell membrane</location>
        <topology evidence="1">Multi-pass membrane protein</topology>
    </subcellularLocation>
</comment>
<dbReference type="OrthoDB" id="5243396at2"/>
<dbReference type="EMBL" id="CP026304">
    <property type="protein sequence ID" value="AVZ70930.1"/>
    <property type="molecule type" value="Genomic_DNA"/>
</dbReference>
<keyword evidence="5 6" id="KW-0472">Membrane</keyword>
<dbReference type="KEGG" id="slk:SLUN_00225"/>
<feature type="transmembrane region" description="Helical" evidence="6">
    <location>
        <begin position="228"/>
        <end position="247"/>
    </location>
</feature>
<dbReference type="PANTHER" id="PTHR35007">
    <property type="entry name" value="INTEGRAL MEMBRANE PROTEIN-RELATED"/>
    <property type="match status" value="1"/>
</dbReference>
<dbReference type="PANTHER" id="PTHR35007:SF3">
    <property type="entry name" value="POSSIBLE CONSERVED ALANINE RICH MEMBRANE PROTEIN"/>
    <property type="match status" value="1"/>
</dbReference>
<evidence type="ECO:0000259" key="7">
    <source>
        <dbReference type="Pfam" id="PF00482"/>
    </source>
</evidence>
<keyword evidence="4 6" id="KW-1133">Transmembrane helix</keyword>
<dbReference type="AlphaFoldDB" id="A0A2R4SVN6"/>
<proteinExistence type="predicted"/>
<dbReference type="Gene3D" id="1.20.81.30">
    <property type="entry name" value="Type II secretion system (T2SS), domain F"/>
    <property type="match status" value="1"/>
</dbReference>
<evidence type="ECO:0000256" key="2">
    <source>
        <dbReference type="ARBA" id="ARBA00022475"/>
    </source>
</evidence>
<accession>A0A2R4SVN6</accession>
<sequence>MTGGLWWSVCGALLAAGVVAMAVAVAGTTAPKGPPVLVRWRARWLSGPDQQQRAARQRTLLGAAAVVGGLVWLVTGVFVAALLLGTAVVGVPWLLAPTASTTQRIAKLEALGEWTQRLSDVIRLGFGLQQALTSSRKNAPPLLEREVAELAEKLQAGWHPREALEDFANQLDDVTADKACAALTLCANDPGPGLAQALEDLAVSVREEVAERRKIEADRAKSRTAVRWMTIITVLIVLAGFAVPTYTAPYASAVGQLVLALLSGAFTAVLVWMRSLASHRPVPRFLINDPRSRVKQPEPAEVQP</sequence>
<dbReference type="GeneID" id="55653726"/>
<dbReference type="GO" id="GO:0005886">
    <property type="term" value="C:plasma membrane"/>
    <property type="evidence" value="ECO:0007669"/>
    <property type="project" value="UniProtKB-SubCell"/>
</dbReference>
<keyword evidence="2" id="KW-1003">Cell membrane</keyword>
<gene>
    <name evidence="8" type="ORF">SLUN_00225</name>
</gene>
<evidence type="ECO:0000256" key="1">
    <source>
        <dbReference type="ARBA" id="ARBA00004651"/>
    </source>
</evidence>
<keyword evidence="9" id="KW-1185">Reference proteome</keyword>
<evidence type="ECO:0000313" key="8">
    <source>
        <dbReference type="EMBL" id="AVZ70930.1"/>
    </source>
</evidence>
<evidence type="ECO:0000313" key="9">
    <source>
        <dbReference type="Proteomes" id="UP000244201"/>
    </source>
</evidence>
<keyword evidence="3 6" id="KW-0812">Transmembrane</keyword>
<dbReference type="RefSeq" id="WP_108146625.1">
    <property type="nucleotide sequence ID" value="NZ_CP026304.1"/>
</dbReference>
<dbReference type="InterPro" id="IPR042094">
    <property type="entry name" value="T2SS_GspF_sf"/>
</dbReference>
<feature type="domain" description="Type II secretion system protein GspF" evidence="7">
    <location>
        <begin position="114"/>
        <end position="238"/>
    </location>
</feature>
<evidence type="ECO:0000256" key="3">
    <source>
        <dbReference type="ARBA" id="ARBA00022692"/>
    </source>
</evidence>
<feature type="transmembrane region" description="Helical" evidence="6">
    <location>
        <begin position="253"/>
        <end position="273"/>
    </location>
</feature>
<dbReference type="InterPro" id="IPR018076">
    <property type="entry name" value="T2SS_GspF_dom"/>
</dbReference>
<feature type="transmembrane region" description="Helical" evidence="6">
    <location>
        <begin position="70"/>
        <end position="95"/>
    </location>
</feature>